<dbReference type="FunFam" id="3.90.230.10:FF:000014">
    <property type="entry name" value="Aminopeptidase P family protein"/>
    <property type="match status" value="1"/>
</dbReference>
<dbReference type="Pfam" id="PF00557">
    <property type="entry name" value="Peptidase_M24"/>
    <property type="match status" value="1"/>
</dbReference>
<dbReference type="Proteomes" id="UP000251213">
    <property type="component" value="Unassembled WGS sequence"/>
</dbReference>
<dbReference type="InterPro" id="IPR001714">
    <property type="entry name" value="Pept_M24_MAP"/>
</dbReference>
<accession>A0A364K8F2</accession>
<dbReference type="AlphaFoldDB" id="A0A364K8F2"/>
<dbReference type="GO" id="GO:0046872">
    <property type="term" value="F:metal ion binding"/>
    <property type="evidence" value="ECO:0007669"/>
    <property type="project" value="UniProtKB-KW"/>
</dbReference>
<dbReference type="Pfam" id="PF01321">
    <property type="entry name" value="Creatinase_N"/>
    <property type="match status" value="1"/>
</dbReference>
<dbReference type="GO" id="GO:0004177">
    <property type="term" value="F:aminopeptidase activity"/>
    <property type="evidence" value="ECO:0007669"/>
    <property type="project" value="UniProtKB-ARBA"/>
</dbReference>
<dbReference type="PANTHER" id="PTHR46112">
    <property type="entry name" value="AMINOPEPTIDASE"/>
    <property type="match status" value="1"/>
</dbReference>
<evidence type="ECO:0000259" key="6">
    <source>
        <dbReference type="Pfam" id="PF01321"/>
    </source>
</evidence>
<dbReference type="CDD" id="cd01092">
    <property type="entry name" value="APP-like"/>
    <property type="match status" value="1"/>
</dbReference>
<dbReference type="RefSeq" id="WP_113657186.1">
    <property type="nucleotide sequence ID" value="NZ_KZ845663.1"/>
</dbReference>
<keyword evidence="3" id="KW-0479">Metal-binding</keyword>
<organism evidence="7 8">
    <name type="scientific">Thermoflavimicrobium daqui</name>
    <dbReference type="NCBI Taxonomy" id="2137476"/>
    <lineage>
        <taxon>Bacteria</taxon>
        <taxon>Bacillati</taxon>
        <taxon>Bacillota</taxon>
        <taxon>Bacilli</taxon>
        <taxon>Bacillales</taxon>
        <taxon>Thermoactinomycetaceae</taxon>
        <taxon>Thermoflavimicrobium</taxon>
    </lineage>
</organism>
<evidence type="ECO:0000256" key="4">
    <source>
        <dbReference type="ARBA" id="ARBA00022801"/>
    </source>
</evidence>
<comment type="cofactor">
    <cofactor evidence="1">
        <name>Mn(2+)</name>
        <dbReference type="ChEBI" id="CHEBI:29035"/>
    </cofactor>
</comment>
<dbReference type="GO" id="GO:0008235">
    <property type="term" value="F:metalloexopeptidase activity"/>
    <property type="evidence" value="ECO:0007669"/>
    <property type="project" value="UniProtKB-ARBA"/>
</dbReference>
<dbReference type="SUPFAM" id="SSF55920">
    <property type="entry name" value="Creatinase/aminopeptidase"/>
    <property type="match status" value="1"/>
</dbReference>
<dbReference type="InterPro" id="IPR029149">
    <property type="entry name" value="Creatin/AminoP/Spt16_N"/>
</dbReference>
<evidence type="ECO:0000313" key="8">
    <source>
        <dbReference type="Proteomes" id="UP000251213"/>
    </source>
</evidence>
<dbReference type="PRINTS" id="PR00599">
    <property type="entry name" value="MAPEPTIDASE"/>
</dbReference>
<evidence type="ECO:0000259" key="5">
    <source>
        <dbReference type="Pfam" id="PF00557"/>
    </source>
</evidence>
<keyword evidence="4" id="KW-0378">Hydrolase</keyword>
<sequence length="358" mass="39554">MEKRLKKLRNQMNKDGIEAILITRPPNRRYISGFTGSAGTVLVTQTEMFLFVDTRYTVQAKSQAPNFKTIEYKRHPDRIPTIAKECNHLGVTEVAFEAEAVSFAEYQALQKGLAGLQLKPVNQYVDKLRMIKDESEIATIRQAVAIVDRAFAQILKEIKPGMTEVQVATRLEFLMREYGATSSSFDMIIASGKRSALPHGVASDKVIEKGDLITLDFGALYQGYISDMTRTIMIGKPSEKQKQIYDIVLEAEMRGIQSIRPGISGVEVDAASRDYITACGYGNYFGHGLGHGIGLEVHEGPTLSTQSEDVLAPGMVVTVEPGIYIPELGGVRIEDDVLVTESGYEVLTQSKKELIIID</sequence>
<reference evidence="7 8" key="2">
    <citation type="submission" date="2018-06" db="EMBL/GenBank/DDBJ databases">
        <authorList>
            <person name="Zhirakovskaya E."/>
        </authorList>
    </citation>
    <scope>NUCLEOTIDE SEQUENCE [LARGE SCALE GENOMIC DNA]</scope>
    <source>
        <strain evidence="7 8">FBKL4.011</strain>
    </source>
</reference>
<dbReference type="InterPro" id="IPR036005">
    <property type="entry name" value="Creatinase/aminopeptidase-like"/>
</dbReference>
<comment type="similarity">
    <text evidence="2">Belongs to the peptidase M24B family.</text>
</comment>
<reference evidence="7 8" key="1">
    <citation type="submission" date="2018-06" db="EMBL/GenBank/DDBJ databases">
        <title>Thermoflavimicrobium daqus sp. nov., a thermophilic microbe isolated from Moutai-flavour Daqu.</title>
        <authorList>
            <person name="Wang X."/>
            <person name="Zhou H."/>
        </authorList>
    </citation>
    <scope>NUCLEOTIDE SEQUENCE [LARGE SCALE GENOMIC DNA]</scope>
    <source>
        <strain evidence="7 8">FBKL4.011</strain>
    </source>
</reference>
<dbReference type="InterPro" id="IPR001131">
    <property type="entry name" value="Peptidase_M24B_aminopep-P_CS"/>
</dbReference>
<evidence type="ECO:0000256" key="3">
    <source>
        <dbReference type="ARBA" id="ARBA00022723"/>
    </source>
</evidence>
<evidence type="ECO:0000256" key="1">
    <source>
        <dbReference type="ARBA" id="ARBA00001936"/>
    </source>
</evidence>
<dbReference type="InterPro" id="IPR050659">
    <property type="entry name" value="Peptidase_M24B"/>
</dbReference>
<comment type="caution">
    <text evidence="7">The sequence shown here is derived from an EMBL/GenBank/DDBJ whole genome shotgun (WGS) entry which is preliminary data.</text>
</comment>
<dbReference type="Gene3D" id="3.90.230.10">
    <property type="entry name" value="Creatinase/methionine aminopeptidase superfamily"/>
    <property type="match status" value="1"/>
</dbReference>
<name>A0A364K8F2_9BACL</name>
<proteinExistence type="inferred from homology"/>
<dbReference type="PANTHER" id="PTHR46112:SF3">
    <property type="entry name" value="AMINOPEPTIDASE YPDF"/>
    <property type="match status" value="1"/>
</dbReference>
<keyword evidence="8" id="KW-1185">Reference proteome</keyword>
<dbReference type="OrthoDB" id="9806388at2"/>
<gene>
    <name evidence="7" type="ORF">DL897_00575</name>
</gene>
<dbReference type="PROSITE" id="PS00491">
    <property type="entry name" value="PROLINE_PEPTIDASE"/>
    <property type="match status" value="1"/>
</dbReference>
<dbReference type="EMBL" id="QJKK01000001">
    <property type="protein sequence ID" value="RAL26581.1"/>
    <property type="molecule type" value="Genomic_DNA"/>
</dbReference>
<dbReference type="InterPro" id="IPR000994">
    <property type="entry name" value="Pept_M24"/>
</dbReference>
<dbReference type="Gene3D" id="3.40.350.10">
    <property type="entry name" value="Creatinase/prolidase N-terminal domain"/>
    <property type="match status" value="1"/>
</dbReference>
<feature type="domain" description="Creatinase N-terminal" evidence="6">
    <location>
        <begin position="4"/>
        <end position="131"/>
    </location>
</feature>
<protein>
    <submittedName>
        <fullName evidence="7">Xaa-Pro dipeptidase</fullName>
    </submittedName>
</protein>
<evidence type="ECO:0000256" key="2">
    <source>
        <dbReference type="ARBA" id="ARBA00008766"/>
    </source>
</evidence>
<dbReference type="InterPro" id="IPR000587">
    <property type="entry name" value="Creatinase_N"/>
</dbReference>
<dbReference type="SUPFAM" id="SSF53092">
    <property type="entry name" value="Creatinase/prolidase N-terminal domain"/>
    <property type="match status" value="1"/>
</dbReference>
<evidence type="ECO:0000313" key="7">
    <source>
        <dbReference type="EMBL" id="RAL26581.1"/>
    </source>
</evidence>
<feature type="domain" description="Peptidase M24" evidence="5">
    <location>
        <begin position="139"/>
        <end position="341"/>
    </location>
</feature>